<reference evidence="3 5" key="1">
    <citation type="journal article" date="2012" name="Nature">
        <title>Algal genomes reveal evolutionary mosaicism and the fate of nucleomorphs.</title>
        <authorList>
            <consortium name="DOE Joint Genome Institute"/>
            <person name="Curtis B.A."/>
            <person name="Tanifuji G."/>
            <person name="Burki F."/>
            <person name="Gruber A."/>
            <person name="Irimia M."/>
            <person name="Maruyama S."/>
            <person name="Arias M.C."/>
            <person name="Ball S.G."/>
            <person name="Gile G.H."/>
            <person name="Hirakawa Y."/>
            <person name="Hopkins J.F."/>
            <person name="Kuo A."/>
            <person name="Rensing S.A."/>
            <person name="Schmutz J."/>
            <person name="Symeonidi A."/>
            <person name="Elias M."/>
            <person name="Eveleigh R.J."/>
            <person name="Herman E.K."/>
            <person name="Klute M.J."/>
            <person name="Nakayama T."/>
            <person name="Obornik M."/>
            <person name="Reyes-Prieto A."/>
            <person name="Armbrust E.V."/>
            <person name="Aves S.J."/>
            <person name="Beiko R.G."/>
            <person name="Coutinho P."/>
            <person name="Dacks J.B."/>
            <person name="Durnford D.G."/>
            <person name="Fast N.M."/>
            <person name="Green B.R."/>
            <person name="Grisdale C.J."/>
            <person name="Hempel F."/>
            <person name="Henrissat B."/>
            <person name="Hoppner M.P."/>
            <person name="Ishida K."/>
            <person name="Kim E."/>
            <person name="Koreny L."/>
            <person name="Kroth P.G."/>
            <person name="Liu Y."/>
            <person name="Malik S.B."/>
            <person name="Maier U.G."/>
            <person name="McRose D."/>
            <person name="Mock T."/>
            <person name="Neilson J.A."/>
            <person name="Onodera N.T."/>
            <person name="Poole A.M."/>
            <person name="Pritham E.J."/>
            <person name="Richards T.A."/>
            <person name="Rocap G."/>
            <person name="Roy S.W."/>
            <person name="Sarai C."/>
            <person name="Schaack S."/>
            <person name="Shirato S."/>
            <person name="Slamovits C.H."/>
            <person name="Spencer D.F."/>
            <person name="Suzuki S."/>
            <person name="Worden A.Z."/>
            <person name="Zauner S."/>
            <person name="Barry K."/>
            <person name="Bell C."/>
            <person name="Bharti A.K."/>
            <person name="Crow J.A."/>
            <person name="Grimwood J."/>
            <person name="Kramer R."/>
            <person name="Lindquist E."/>
            <person name="Lucas S."/>
            <person name="Salamov A."/>
            <person name="McFadden G.I."/>
            <person name="Lane C.E."/>
            <person name="Keeling P.J."/>
            <person name="Gray M.W."/>
            <person name="Grigoriev I.V."/>
            <person name="Archibald J.M."/>
        </authorList>
    </citation>
    <scope>NUCLEOTIDE SEQUENCE</scope>
    <source>
        <strain evidence="3 5">CCMP2712</strain>
    </source>
</reference>
<accession>L1K1Y5</accession>
<organism evidence="3">
    <name type="scientific">Guillardia theta (strain CCMP2712)</name>
    <name type="common">Cryptophyte</name>
    <dbReference type="NCBI Taxonomy" id="905079"/>
    <lineage>
        <taxon>Eukaryota</taxon>
        <taxon>Cryptophyceae</taxon>
        <taxon>Pyrenomonadales</taxon>
        <taxon>Geminigeraceae</taxon>
        <taxon>Guillardia</taxon>
    </lineage>
</organism>
<gene>
    <name evidence="3" type="ORF">GUITHDRAFT_99944</name>
</gene>
<sequence length="240" mass="27045">MAELRALVHRMRLREQRQLLYIEDLRAIACRALETGVIKSGGQDEAIENGSSSLRPAERHADTIRRLQRDKEDLTNKVARLEDEKVASALTEGEDLMFYRKNLLAERTRWMEKSLREKDRIIERLKAQGSSHNQASAPSSSSPSIDEVQQEGSGQHKGVWHAAKTSRERGRERGGGVQMAVTEDILSHLVTPRTQRAISEVDLLMAIETLRPPPVYDHPSSSDVPKAFKKGWMTAVEDQA</sequence>
<protein>
    <submittedName>
        <fullName evidence="3 4">Uncharacterized protein</fullName>
    </submittedName>
</protein>
<proteinExistence type="predicted"/>
<feature type="coiled-coil region" evidence="1">
    <location>
        <begin position="57"/>
        <end position="84"/>
    </location>
</feature>
<dbReference type="RefSeq" id="XP_005841445.1">
    <property type="nucleotide sequence ID" value="XM_005841388.1"/>
</dbReference>
<keyword evidence="5" id="KW-1185">Reference proteome</keyword>
<dbReference type="AlphaFoldDB" id="L1K1Y5"/>
<dbReference type="HOGENOM" id="CLU_1158255_0_0_1"/>
<feature type="compositionally biased region" description="Basic and acidic residues" evidence="2">
    <location>
        <begin position="165"/>
        <end position="174"/>
    </location>
</feature>
<reference evidence="5" key="2">
    <citation type="submission" date="2012-11" db="EMBL/GenBank/DDBJ databases">
        <authorList>
            <person name="Kuo A."/>
            <person name="Curtis B.A."/>
            <person name="Tanifuji G."/>
            <person name="Burki F."/>
            <person name="Gruber A."/>
            <person name="Irimia M."/>
            <person name="Maruyama S."/>
            <person name="Arias M.C."/>
            <person name="Ball S.G."/>
            <person name="Gile G.H."/>
            <person name="Hirakawa Y."/>
            <person name="Hopkins J.F."/>
            <person name="Rensing S.A."/>
            <person name="Schmutz J."/>
            <person name="Symeonidi A."/>
            <person name="Elias M."/>
            <person name="Eveleigh R.J."/>
            <person name="Herman E.K."/>
            <person name="Klute M.J."/>
            <person name="Nakayama T."/>
            <person name="Obornik M."/>
            <person name="Reyes-Prieto A."/>
            <person name="Armbrust E.V."/>
            <person name="Aves S.J."/>
            <person name="Beiko R.G."/>
            <person name="Coutinho P."/>
            <person name="Dacks J.B."/>
            <person name="Durnford D.G."/>
            <person name="Fast N.M."/>
            <person name="Green B.R."/>
            <person name="Grisdale C."/>
            <person name="Hempe F."/>
            <person name="Henrissat B."/>
            <person name="Hoppner M.P."/>
            <person name="Ishida K.-I."/>
            <person name="Kim E."/>
            <person name="Koreny L."/>
            <person name="Kroth P.G."/>
            <person name="Liu Y."/>
            <person name="Malik S.-B."/>
            <person name="Maier U.G."/>
            <person name="McRose D."/>
            <person name="Mock T."/>
            <person name="Neilson J.A."/>
            <person name="Onodera N.T."/>
            <person name="Poole A.M."/>
            <person name="Pritham E.J."/>
            <person name="Richards T.A."/>
            <person name="Rocap G."/>
            <person name="Roy S.W."/>
            <person name="Sarai C."/>
            <person name="Schaack S."/>
            <person name="Shirato S."/>
            <person name="Slamovits C.H."/>
            <person name="Spencer D.F."/>
            <person name="Suzuki S."/>
            <person name="Worden A.Z."/>
            <person name="Zauner S."/>
            <person name="Barry K."/>
            <person name="Bell C."/>
            <person name="Bharti A.K."/>
            <person name="Crow J.A."/>
            <person name="Grimwood J."/>
            <person name="Kramer R."/>
            <person name="Lindquist E."/>
            <person name="Lucas S."/>
            <person name="Salamov A."/>
            <person name="McFadden G.I."/>
            <person name="Lane C.E."/>
            <person name="Keeling P.J."/>
            <person name="Gray M.W."/>
            <person name="Grigoriev I.V."/>
            <person name="Archibald J.M."/>
        </authorList>
    </citation>
    <scope>NUCLEOTIDE SEQUENCE</scope>
    <source>
        <strain evidence="5">CCMP2712</strain>
    </source>
</reference>
<dbReference type="EMBL" id="JH992967">
    <property type="protein sequence ID" value="EKX54465.1"/>
    <property type="molecule type" value="Genomic_DNA"/>
</dbReference>
<evidence type="ECO:0000313" key="5">
    <source>
        <dbReference type="Proteomes" id="UP000011087"/>
    </source>
</evidence>
<feature type="region of interest" description="Disordered" evidence="2">
    <location>
        <begin position="126"/>
        <end position="175"/>
    </location>
</feature>
<reference evidence="4" key="3">
    <citation type="submission" date="2016-03" db="UniProtKB">
        <authorList>
            <consortium name="EnsemblProtists"/>
        </authorList>
    </citation>
    <scope>IDENTIFICATION</scope>
</reference>
<dbReference type="KEGG" id="gtt:GUITHDRAFT_99944"/>
<name>L1K1Y5_GUITC</name>
<evidence type="ECO:0000313" key="3">
    <source>
        <dbReference type="EMBL" id="EKX54465.1"/>
    </source>
</evidence>
<keyword evidence="1" id="KW-0175">Coiled coil</keyword>
<dbReference type="PaxDb" id="55529-EKX54465"/>
<evidence type="ECO:0000256" key="1">
    <source>
        <dbReference type="SAM" id="Coils"/>
    </source>
</evidence>
<dbReference type="Proteomes" id="UP000011087">
    <property type="component" value="Unassembled WGS sequence"/>
</dbReference>
<feature type="compositionally biased region" description="Low complexity" evidence="2">
    <location>
        <begin position="135"/>
        <end position="144"/>
    </location>
</feature>
<evidence type="ECO:0000313" key="4">
    <source>
        <dbReference type="EnsemblProtists" id="EKX54465"/>
    </source>
</evidence>
<dbReference type="EnsemblProtists" id="EKX54465">
    <property type="protein sequence ID" value="EKX54465"/>
    <property type="gene ID" value="GUITHDRAFT_99944"/>
</dbReference>
<dbReference type="GeneID" id="17310986"/>
<evidence type="ECO:0000256" key="2">
    <source>
        <dbReference type="SAM" id="MobiDB-lite"/>
    </source>
</evidence>